<dbReference type="AlphaFoldDB" id="A0A7K4N2I4"/>
<evidence type="ECO:0000313" key="8">
    <source>
        <dbReference type="Proteomes" id="UP000527815"/>
    </source>
</evidence>
<name>A0A7K4N2I4_9ARCH</name>
<evidence type="ECO:0000313" key="9">
    <source>
        <dbReference type="Proteomes" id="UP000529843"/>
    </source>
</evidence>
<reference evidence="7 8" key="1">
    <citation type="journal article" date="2019" name="Environ. Microbiol.">
        <title>Genomics insights into ecotype formation of ammonia-oxidizing archaea in the deep ocean.</title>
        <authorList>
            <person name="Wang Y."/>
            <person name="Huang J.M."/>
            <person name="Cui G.J."/>
            <person name="Nunoura T."/>
            <person name="Takaki Y."/>
            <person name="Li W.L."/>
            <person name="Li J."/>
            <person name="Gao Z.M."/>
            <person name="Takai K."/>
            <person name="Zhang A.Q."/>
            <person name="Stepanauskas R."/>
        </authorList>
    </citation>
    <scope>NUCLEOTIDE SEQUENCE [LARGE SCALE GENOMIC DNA]</scope>
    <source>
        <strain evidence="3 10">D17</strain>
        <strain evidence="4 8">D1b</strain>
        <strain evidence="2 7">L15b</strain>
        <strain evidence="5 11">L19b</strain>
        <strain evidence="6 9">N8</strain>
    </source>
</reference>
<evidence type="ECO:0000313" key="6">
    <source>
        <dbReference type="EMBL" id="NWK01906.1"/>
    </source>
</evidence>
<evidence type="ECO:0000313" key="5">
    <source>
        <dbReference type="EMBL" id="NWK00183.1"/>
    </source>
</evidence>
<evidence type="ECO:0000313" key="2">
    <source>
        <dbReference type="EMBL" id="NWJ43957.1"/>
    </source>
</evidence>
<feature type="domain" description="C2H2-type" evidence="1">
    <location>
        <begin position="36"/>
        <end position="60"/>
    </location>
</feature>
<dbReference type="Proteomes" id="UP000527815">
    <property type="component" value="Unassembled WGS sequence"/>
</dbReference>
<gene>
    <name evidence="5" type="ORF">HX802_06000</name>
    <name evidence="6" type="ORF">HX804_01150</name>
    <name evidence="3" type="ORF">HX834_01925</name>
    <name evidence="2" type="ORF">HX837_07150</name>
    <name evidence="4" type="ORF">HX865_03530</name>
</gene>
<dbReference type="EMBL" id="JACASV010000077">
    <property type="protein sequence ID" value="NWJ43957.1"/>
    <property type="molecule type" value="Genomic_DNA"/>
</dbReference>
<sequence>MIFFKKFQCELCQKKFSQHKDLMHHQEITHFKDSPYDCKECNENFHSMLEMRDHLKKKHSYKIDR</sequence>
<accession>A0A7K4N2I4</accession>
<dbReference type="Proteomes" id="UP000523105">
    <property type="component" value="Unassembled WGS sequence"/>
</dbReference>
<dbReference type="EMBL" id="JACAST010000005">
    <property type="protein sequence ID" value="NWK01906.1"/>
    <property type="molecule type" value="Genomic_DNA"/>
</dbReference>
<dbReference type="Proteomes" id="UP000554454">
    <property type="component" value="Unassembled WGS sequence"/>
</dbReference>
<organism evidence="4 8">
    <name type="scientific">Marine Group I thaumarchaeote</name>
    <dbReference type="NCBI Taxonomy" id="2511932"/>
    <lineage>
        <taxon>Archaea</taxon>
        <taxon>Nitrososphaerota</taxon>
        <taxon>Marine Group I</taxon>
    </lineage>
</organism>
<dbReference type="EMBL" id="JACASZ010000052">
    <property type="protein sequence ID" value="NWJ77559.1"/>
    <property type="molecule type" value="Genomic_DNA"/>
</dbReference>
<dbReference type="Gene3D" id="3.30.160.60">
    <property type="entry name" value="Classic Zinc Finger"/>
    <property type="match status" value="1"/>
</dbReference>
<keyword evidence="10" id="KW-1185">Reference proteome</keyword>
<evidence type="ECO:0000313" key="10">
    <source>
        <dbReference type="Proteomes" id="UP000554454"/>
    </source>
</evidence>
<feature type="domain" description="C2H2-type" evidence="1">
    <location>
        <begin position="7"/>
        <end position="35"/>
    </location>
</feature>
<dbReference type="Proteomes" id="UP000529843">
    <property type="component" value="Unassembled WGS sequence"/>
</dbReference>
<dbReference type="SUPFAM" id="SSF57667">
    <property type="entry name" value="beta-beta-alpha zinc fingers"/>
    <property type="match status" value="1"/>
</dbReference>
<evidence type="ECO:0000313" key="4">
    <source>
        <dbReference type="EMBL" id="NWJ77559.1"/>
    </source>
</evidence>
<protein>
    <recommendedName>
        <fullName evidence="1">C2H2-type domain-containing protein</fullName>
    </recommendedName>
</protein>
<evidence type="ECO:0000313" key="7">
    <source>
        <dbReference type="Proteomes" id="UP000523105"/>
    </source>
</evidence>
<dbReference type="EMBL" id="JACATA010000004">
    <property type="protein sequence ID" value="NWJ68098.1"/>
    <property type="molecule type" value="Genomic_DNA"/>
</dbReference>
<dbReference type="InterPro" id="IPR036236">
    <property type="entry name" value="Znf_C2H2_sf"/>
</dbReference>
<evidence type="ECO:0000313" key="11">
    <source>
        <dbReference type="Proteomes" id="UP000586694"/>
    </source>
</evidence>
<dbReference type="Proteomes" id="UP000586694">
    <property type="component" value="Unassembled WGS sequence"/>
</dbReference>
<proteinExistence type="predicted"/>
<dbReference type="Pfam" id="PF00096">
    <property type="entry name" value="zf-C2H2"/>
    <property type="match status" value="1"/>
</dbReference>
<dbReference type="InterPro" id="IPR013087">
    <property type="entry name" value="Znf_C2H2_type"/>
</dbReference>
<evidence type="ECO:0000259" key="1">
    <source>
        <dbReference type="PROSITE" id="PS50157"/>
    </source>
</evidence>
<dbReference type="PROSITE" id="PS50157">
    <property type="entry name" value="ZINC_FINGER_C2H2_2"/>
    <property type="match status" value="2"/>
</dbReference>
<comment type="caution">
    <text evidence="4">The sequence shown here is derived from an EMBL/GenBank/DDBJ whole genome shotgun (WGS) entry which is preliminary data.</text>
</comment>
<evidence type="ECO:0000313" key="3">
    <source>
        <dbReference type="EMBL" id="NWJ68098.1"/>
    </source>
</evidence>
<reference evidence="4" key="2">
    <citation type="submission" date="2020-06" db="EMBL/GenBank/DDBJ databases">
        <authorList>
            <person name="Wang Y."/>
        </authorList>
    </citation>
    <scope>NUCLEOTIDE SEQUENCE</scope>
    <source>
        <strain evidence="3">D17</strain>
        <strain evidence="4">D1b</strain>
        <strain evidence="2">L15b</strain>
        <strain evidence="5">L19b</strain>
        <strain evidence="6">N8</strain>
    </source>
</reference>
<dbReference type="EMBL" id="JACASU010000109">
    <property type="protein sequence ID" value="NWK00183.1"/>
    <property type="molecule type" value="Genomic_DNA"/>
</dbReference>
<dbReference type="SMART" id="SM00355">
    <property type="entry name" value="ZnF_C2H2"/>
    <property type="match status" value="2"/>
</dbReference>
<dbReference type="PROSITE" id="PS00028">
    <property type="entry name" value="ZINC_FINGER_C2H2_1"/>
    <property type="match status" value="2"/>
</dbReference>